<reference evidence="2 3" key="1">
    <citation type="journal article" date="2019" name="G3 (Bethesda)">
        <title>Sequencing of a Wild Apple (Malus baccata) Genome Unravels the Differences Between Cultivated and Wild Apple Species Regarding Disease Resistance and Cold Tolerance.</title>
        <authorList>
            <person name="Chen X."/>
        </authorList>
    </citation>
    <scope>NUCLEOTIDE SEQUENCE [LARGE SCALE GENOMIC DNA]</scope>
    <source>
        <strain evidence="3">cv. Shandingzi</strain>
        <tissue evidence="2">Leaves</tissue>
    </source>
</reference>
<feature type="region of interest" description="Disordered" evidence="1">
    <location>
        <begin position="62"/>
        <end position="84"/>
    </location>
</feature>
<evidence type="ECO:0000313" key="3">
    <source>
        <dbReference type="Proteomes" id="UP000315295"/>
    </source>
</evidence>
<dbReference type="AlphaFoldDB" id="A0A540MYS9"/>
<organism evidence="2 3">
    <name type="scientific">Malus baccata</name>
    <name type="common">Siberian crab apple</name>
    <name type="synonym">Pyrus baccata</name>
    <dbReference type="NCBI Taxonomy" id="106549"/>
    <lineage>
        <taxon>Eukaryota</taxon>
        <taxon>Viridiplantae</taxon>
        <taxon>Streptophyta</taxon>
        <taxon>Embryophyta</taxon>
        <taxon>Tracheophyta</taxon>
        <taxon>Spermatophyta</taxon>
        <taxon>Magnoliopsida</taxon>
        <taxon>eudicotyledons</taxon>
        <taxon>Gunneridae</taxon>
        <taxon>Pentapetalae</taxon>
        <taxon>rosids</taxon>
        <taxon>fabids</taxon>
        <taxon>Rosales</taxon>
        <taxon>Rosaceae</taxon>
        <taxon>Amygdaloideae</taxon>
        <taxon>Maleae</taxon>
        <taxon>Malus</taxon>
    </lineage>
</organism>
<proteinExistence type="predicted"/>
<gene>
    <name evidence="2" type="ORF">C1H46_010483</name>
</gene>
<accession>A0A540MYS9</accession>
<keyword evidence="3" id="KW-1185">Reference proteome</keyword>
<sequence length="84" mass="9684">MSWTSTIGLSAKISRNLCVTIVKKKINKDGEIVSHAKMAHREEYEGKFVCHSCKHIFITTTDQSDHGYSNRRNCRYSRDHSDPQ</sequence>
<dbReference type="Proteomes" id="UP000315295">
    <property type="component" value="Unassembled WGS sequence"/>
</dbReference>
<comment type="caution">
    <text evidence="2">The sequence shown here is derived from an EMBL/GenBank/DDBJ whole genome shotgun (WGS) entry which is preliminary data.</text>
</comment>
<dbReference type="EMBL" id="VIEB01000148">
    <property type="protein sequence ID" value="TQE03956.1"/>
    <property type="molecule type" value="Genomic_DNA"/>
</dbReference>
<evidence type="ECO:0000313" key="2">
    <source>
        <dbReference type="EMBL" id="TQE03956.1"/>
    </source>
</evidence>
<name>A0A540MYS9_MALBA</name>
<protein>
    <submittedName>
        <fullName evidence="2">Uncharacterized protein</fullName>
    </submittedName>
</protein>
<evidence type="ECO:0000256" key="1">
    <source>
        <dbReference type="SAM" id="MobiDB-lite"/>
    </source>
</evidence>
<feature type="compositionally biased region" description="Polar residues" evidence="1">
    <location>
        <begin position="62"/>
        <end position="71"/>
    </location>
</feature>